<feature type="compositionally biased region" description="Basic residues" evidence="1">
    <location>
        <begin position="14"/>
        <end position="31"/>
    </location>
</feature>
<dbReference type="AlphaFoldDB" id="A0A2P6Q8T9"/>
<dbReference type="Gramene" id="PRQ30586">
    <property type="protein sequence ID" value="PRQ30586"/>
    <property type="gene ID" value="RchiOBHm_Chr5g0026271"/>
</dbReference>
<proteinExistence type="predicted"/>
<feature type="compositionally biased region" description="Basic and acidic residues" evidence="1">
    <location>
        <begin position="60"/>
        <end position="79"/>
    </location>
</feature>
<reference evidence="2 3" key="1">
    <citation type="journal article" date="2018" name="Nat. Genet.">
        <title>The Rosa genome provides new insights in the design of modern roses.</title>
        <authorList>
            <person name="Bendahmane M."/>
        </authorList>
    </citation>
    <scope>NUCLEOTIDE SEQUENCE [LARGE SCALE GENOMIC DNA]</scope>
    <source>
        <strain evidence="3">cv. Old Blush</strain>
    </source>
</reference>
<name>A0A2P6Q8T9_ROSCH</name>
<dbReference type="EMBL" id="PDCK01000043">
    <property type="protein sequence ID" value="PRQ30586.1"/>
    <property type="molecule type" value="Genomic_DNA"/>
</dbReference>
<gene>
    <name evidence="2" type="ORF">RchiOBHm_Chr5g0026271</name>
</gene>
<comment type="caution">
    <text evidence="2">The sequence shown here is derived from an EMBL/GenBank/DDBJ whole genome shotgun (WGS) entry which is preliminary data.</text>
</comment>
<protein>
    <submittedName>
        <fullName evidence="2">Uncharacterized protein</fullName>
    </submittedName>
</protein>
<keyword evidence="3" id="KW-1185">Reference proteome</keyword>
<feature type="region of interest" description="Disordered" evidence="1">
    <location>
        <begin position="1"/>
        <end position="35"/>
    </location>
</feature>
<feature type="region of interest" description="Disordered" evidence="1">
    <location>
        <begin position="57"/>
        <end position="79"/>
    </location>
</feature>
<evidence type="ECO:0000313" key="3">
    <source>
        <dbReference type="Proteomes" id="UP000238479"/>
    </source>
</evidence>
<accession>A0A2P6Q8T9</accession>
<sequence>MVVGFGIQPQPLRSRSKKSKRREKKEKKNRREGKILPRIDRLEGIMIGVGIGWLTSRSTKAKEESREKRGIEETKAEDL</sequence>
<dbReference type="Proteomes" id="UP000238479">
    <property type="component" value="Chromosome 5"/>
</dbReference>
<evidence type="ECO:0000256" key="1">
    <source>
        <dbReference type="SAM" id="MobiDB-lite"/>
    </source>
</evidence>
<organism evidence="2 3">
    <name type="scientific">Rosa chinensis</name>
    <name type="common">China rose</name>
    <dbReference type="NCBI Taxonomy" id="74649"/>
    <lineage>
        <taxon>Eukaryota</taxon>
        <taxon>Viridiplantae</taxon>
        <taxon>Streptophyta</taxon>
        <taxon>Embryophyta</taxon>
        <taxon>Tracheophyta</taxon>
        <taxon>Spermatophyta</taxon>
        <taxon>Magnoliopsida</taxon>
        <taxon>eudicotyledons</taxon>
        <taxon>Gunneridae</taxon>
        <taxon>Pentapetalae</taxon>
        <taxon>rosids</taxon>
        <taxon>fabids</taxon>
        <taxon>Rosales</taxon>
        <taxon>Rosaceae</taxon>
        <taxon>Rosoideae</taxon>
        <taxon>Rosoideae incertae sedis</taxon>
        <taxon>Rosa</taxon>
    </lineage>
</organism>
<evidence type="ECO:0000313" key="2">
    <source>
        <dbReference type="EMBL" id="PRQ30586.1"/>
    </source>
</evidence>